<dbReference type="EMBL" id="AAKKZF010000013">
    <property type="protein sequence ID" value="ECS8681167.1"/>
    <property type="molecule type" value="Genomic_DNA"/>
</dbReference>
<organism evidence="2">
    <name type="scientific">Salmonella enterica</name>
    <name type="common">Salmonella choleraesuis</name>
    <dbReference type="NCBI Taxonomy" id="28901"/>
    <lineage>
        <taxon>Bacteria</taxon>
        <taxon>Pseudomonadati</taxon>
        <taxon>Pseudomonadota</taxon>
        <taxon>Gammaproteobacteria</taxon>
        <taxon>Enterobacterales</taxon>
        <taxon>Enterobacteriaceae</taxon>
        <taxon>Salmonella</taxon>
    </lineage>
</organism>
<protein>
    <submittedName>
        <fullName evidence="2">Uncharacterized protein</fullName>
    </submittedName>
</protein>
<evidence type="ECO:0000313" key="1">
    <source>
        <dbReference type="EMBL" id="EBO7432848.1"/>
    </source>
</evidence>
<gene>
    <name evidence="1" type="ORF">D0U91_10845</name>
    <name evidence="2" type="ORF">DHT86_09530</name>
</gene>
<comment type="caution">
    <text evidence="2">The sequence shown here is derived from an EMBL/GenBank/DDBJ whole genome shotgun (WGS) entry which is preliminary data.</text>
</comment>
<sequence length="98" mass="10342">MSVVLMTNQQLTINLKLIAGALGCMDRHSVSEIITLGGIECSKSRADSLLRGAGATKNATGNSQLAGSRTNRTATVTPEEFNAFCAGLKPFLDSVQDR</sequence>
<dbReference type="AlphaFoldDB" id="A0A5Z8ITH9"/>
<accession>A0A5Z8ITH9</accession>
<dbReference type="EMBL" id="AAGJMH010000007">
    <property type="protein sequence ID" value="EBO7432848.1"/>
    <property type="molecule type" value="Genomic_DNA"/>
</dbReference>
<proteinExistence type="predicted"/>
<reference evidence="2" key="1">
    <citation type="submission" date="2018-07" db="EMBL/GenBank/DDBJ databases">
        <authorList>
            <consortium name="PulseNet: The National Subtyping Network for Foodborne Disease Surveillance"/>
            <person name="Tarr C.L."/>
            <person name="Trees E."/>
            <person name="Katz L.S."/>
            <person name="Carleton-Romer H.A."/>
            <person name="Stroika S."/>
            <person name="Kucerova Z."/>
            <person name="Roache K.F."/>
            <person name="Sabol A.L."/>
            <person name="Besser J."/>
            <person name="Gerner-Smidt P."/>
        </authorList>
    </citation>
    <scope>NUCLEOTIDE SEQUENCE</scope>
    <source>
        <strain evidence="2">PNUSAS038635</strain>
        <strain evidence="1">PNUSAS046152</strain>
    </source>
</reference>
<evidence type="ECO:0000313" key="2">
    <source>
        <dbReference type="EMBL" id="ECS8681167.1"/>
    </source>
</evidence>
<name>A0A5Z8ITH9_SALER</name>